<keyword evidence="7" id="KW-1185">Reference proteome</keyword>
<dbReference type="Pfam" id="PF13416">
    <property type="entry name" value="SBP_bac_8"/>
    <property type="match status" value="1"/>
</dbReference>
<name>A0A545AVR8_9ACTN</name>
<sequence length="381" mass="41224">MAADLLPAEVLLPTSRRQFLTRLSLAAGGAALLPSVLAACGGDADSAATPSSAPSGVDAKWPDLRTRQVVVAGFGGETYEVRQKLEFDPFTKLSGARVTQAAWDYGKFTEMVAKPEPEWDMIDFDGYSIAALIEGKTPPGKLADWVRRCDLVDKAYQDYAAGSYAYSVVLGWSTKLATAPTSWADFFDTRKFPGKRAFPKSIYAGTAEIALLADGVPKDKMYPLDLDRAIAKMNTIKKDIIFYDSYAQGQQYMAQGSASMIATANSRMIQLKDSGKPIDWTYQDAILYPWGGFALTQHAPNADAANALIDYLSTPEAQAAVAKNLYLGPTVSAALDLLKPDELAKQPSAPDNVAKQLSVDVPSLAKQDGEYVEKFFAWVGK</sequence>
<dbReference type="GO" id="GO:0015888">
    <property type="term" value="P:thiamine transport"/>
    <property type="evidence" value="ECO:0007669"/>
    <property type="project" value="TreeGrafter"/>
</dbReference>
<accession>A0A545AVR8</accession>
<dbReference type="SUPFAM" id="SSF53850">
    <property type="entry name" value="Periplasmic binding protein-like II"/>
    <property type="match status" value="1"/>
</dbReference>
<dbReference type="GO" id="GO:0030975">
    <property type="term" value="F:thiamine binding"/>
    <property type="evidence" value="ECO:0007669"/>
    <property type="project" value="TreeGrafter"/>
</dbReference>
<dbReference type="PANTHER" id="PTHR30006:SF3">
    <property type="entry name" value="THIAMINE-BINDING PERIPLASMIC PROTEIN"/>
    <property type="match status" value="1"/>
</dbReference>
<protein>
    <submittedName>
        <fullName evidence="6">Extracellular solute-binding protein</fullName>
    </submittedName>
</protein>
<dbReference type="OrthoDB" id="9815444at2"/>
<dbReference type="PANTHER" id="PTHR30006">
    <property type="entry name" value="THIAMINE-BINDING PERIPLASMIC PROTEIN-RELATED"/>
    <property type="match status" value="1"/>
</dbReference>
<dbReference type="EMBL" id="VIRS01000005">
    <property type="protein sequence ID" value="TQS45426.1"/>
    <property type="molecule type" value="Genomic_DNA"/>
</dbReference>
<proteinExistence type="predicted"/>
<evidence type="ECO:0000256" key="4">
    <source>
        <dbReference type="ARBA" id="ARBA00022764"/>
    </source>
</evidence>
<dbReference type="Proteomes" id="UP000317982">
    <property type="component" value="Unassembled WGS sequence"/>
</dbReference>
<dbReference type="AlphaFoldDB" id="A0A545AVR8"/>
<dbReference type="GO" id="GO:0030288">
    <property type="term" value="C:outer membrane-bounded periplasmic space"/>
    <property type="evidence" value="ECO:0007669"/>
    <property type="project" value="TreeGrafter"/>
</dbReference>
<evidence type="ECO:0000256" key="3">
    <source>
        <dbReference type="ARBA" id="ARBA00022729"/>
    </source>
</evidence>
<evidence type="ECO:0000256" key="2">
    <source>
        <dbReference type="ARBA" id="ARBA00022448"/>
    </source>
</evidence>
<dbReference type="InterPro" id="IPR006059">
    <property type="entry name" value="SBP"/>
</dbReference>
<keyword evidence="3 5" id="KW-0732">Signal</keyword>
<reference evidence="6 7" key="1">
    <citation type="submission" date="2019-07" db="EMBL/GenBank/DDBJ databases">
        <title>Cryptosporangium phraense sp. nov., isolated from plant litter.</title>
        <authorList>
            <person name="Suriyachadkun C."/>
        </authorList>
    </citation>
    <scope>NUCLEOTIDE SEQUENCE [LARGE SCALE GENOMIC DNA]</scope>
    <source>
        <strain evidence="6 7">A-T 5661</strain>
    </source>
</reference>
<dbReference type="InterPro" id="IPR006311">
    <property type="entry name" value="TAT_signal"/>
</dbReference>
<feature type="signal peptide" evidence="5">
    <location>
        <begin position="1"/>
        <end position="38"/>
    </location>
</feature>
<dbReference type="GO" id="GO:0030976">
    <property type="term" value="F:thiamine pyrophosphate binding"/>
    <property type="evidence" value="ECO:0007669"/>
    <property type="project" value="TreeGrafter"/>
</dbReference>
<feature type="chain" id="PRO_5039524161" evidence="5">
    <location>
        <begin position="39"/>
        <end position="381"/>
    </location>
</feature>
<organism evidence="6 7">
    <name type="scientific">Cryptosporangium phraense</name>
    <dbReference type="NCBI Taxonomy" id="2593070"/>
    <lineage>
        <taxon>Bacteria</taxon>
        <taxon>Bacillati</taxon>
        <taxon>Actinomycetota</taxon>
        <taxon>Actinomycetes</taxon>
        <taxon>Cryptosporangiales</taxon>
        <taxon>Cryptosporangiaceae</taxon>
        <taxon>Cryptosporangium</taxon>
    </lineage>
</organism>
<evidence type="ECO:0000313" key="7">
    <source>
        <dbReference type="Proteomes" id="UP000317982"/>
    </source>
</evidence>
<dbReference type="InParanoid" id="A0A545AVR8"/>
<comment type="subcellular location">
    <subcellularLocation>
        <location evidence="1">Periplasm</location>
    </subcellularLocation>
</comment>
<comment type="caution">
    <text evidence="6">The sequence shown here is derived from an EMBL/GenBank/DDBJ whole genome shotgun (WGS) entry which is preliminary data.</text>
</comment>
<gene>
    <name evidence="6" type="ORF">FL583_10120</name>
</gene>
<keyword evidence="4" id="KW-0574">Periplasm</keyword>
<evidence type="ECO:0000313" key="6">
    <source>
        <dbReference type="EMBL" id="TQS45426.1"/>
    </source>
</evidence>
<dbReference type="PROSITE" id="PS51318">
    <property type="entry name" value="TAT"/>
    <property type="match status" value="1"/>
</dbReference>
<evidence type="ECO:0000256" key="5">
    <source>
        <dbReference type="SAM" id="SignalP"/>
    </source>
</evidence>
<keyword evidence="2" id="KW-0813">Transport</keyword>
<dbReference type="Gene3D" id="3.40.190.10">
    <property type="entry name" value="Periplasmic binding protein-like II"/>
    <property type="match status" value="2"/>
</dbReference>
<evidence type="ECO:0000256" key="1">
    <source>
        <dbReference type="ARBA" id="ARBA00004418"/>
    </source>
</evidence>